<proteinExistence type="predicted"/>
<dbReference type="InterPro" id="IPR036052">
    <property type="entry name" value="TrpB-like_PALP_sf"/>
</dbReference>
<evidence type="ECO:0000256" key="1">
    <source>
        <dbReference type="ARBA" id="ARBA00001933"/>
    </source>
</evidence>
<dbReference type="RefSeq" id="WP_320500279.1">
    <property type="nucleotide sequence ID" value="NZ_JAXCLX010000001.1"/>
</dbReference>
<sequence length="410" mass="43032">MTDWKPPRLTPHVFVNPRLSPAEESLGKAAPGVVDANGFARAATEIKAWPGYQPTPLRCLDGLAAQLGLGRIYYKDEGGRFGLGAFKAVGGAYAVLRHLQNELAHESGGTVSVGDLLAGRYRDRTKDITVCTATDGNHGKSVAWGAKLFGCRAVIYIHAGVSAGREQAIAAFGAEMRRIPDNYDASVRACAADAAKNGWQVISDTTWEGYQEIPRHVMHGYGVMMGEMLAQLPDSALPTHIFIQAGVGGLPAAAAGYLWLEYDALRPKVVVVEPEKADCHYQSAKAGTPTAVTGKLDTLMAGLACGEVSPLAWTLLDKASFAFMTVPDDAAVFAMKTLARGIGGDERVVGGEAGVGGLAGLIAAAIDAPARDALLLDPQSKVLIIGSEGATDPVLYEKLVGIKPETVLPA</sequence>
<dbReference type="PANTHER" id="PTHR42937">
    <property type="match status" value="1"/>
</dbReference>
<evidence type="ECO:0000256" key="2">
    <source>
        <dbReference type="ARBA" id="ARBA00022898"/>
    </source>
</evidence>
<comment type="caution">
    <text evidence="4">The sequence shown here is derived from an EMBL/GenBank/DDBJ whole genome shotgun (WGS) entry which is preliminary data.</text>
</comment>
<gene>
    <name evidence="4" type="ORF">SMD31_07970</name>
</gene>
<dbReference type="NCBIfam" id="NF006058">
    <property type="entry name" value="PRK08206.1"/>
    <property type="match status" value="1"/>
</dbReference>
<reference evidence="4 5" key="1">
    <citation type="journal article" date="2013" name="Antonie Van Leeuwenhoek">
        <title>Dongia rigui sp. nov., isolated from freshwater of a large wetland in Korea.</title>
        <authorList>
            <person name="Baik K.S."/>
            <person name="Hwang Y.M."/>
            <person name="Choi J.S."/>
            <person name="Kwon J."/>
            <person name="Seong C.N."/>
        </authorList>
    </citation>
    <scope>NUCLEOTIDE SEQUENCE [LARGE SCALE GENOMIC DNA]</scope>
    <source>
        <strain evidence="4 5">04SU4-P</strain>
    </source>
</reference>
<dbReference type="SUPFAM" id="SSF53686">
    <property type="entry name" value="Tryptophan synthase beta subunit-like PLP-dependent enzymes"/>
    <property type="match status" value="1"/>
</dbReference>
<dbReference type="PANTHER" id="PTHR42937:SF1">
    <property type="entry name" value="DIAMINOPROPIONATE AMMONIA-LYASE"/>
    <property type="match status" value="1"/>
</dbReference>
<organism evidence="4 5">
    <name type="scientific">Dongia rigui</name>
    <dbReference type="NCBI Taxonomy" id="940149"/>
    <lineage>
        <taxon>Bacteria</taxon>
        <taxon>Pseudomonadati</taxon>
        <taxon>Pseudomonadota</taxon>
        <taxon>Alphaproteobacteria</taxon>
        <taxon>Rhodospirillales</taxon>
        <taxon>Dongiaceae</taxon>
        <taxon>Dongia</taxon>
    </lineage>
</organism>
<keyword evidence="2" id="KW-0663">Pyridoxal phosphate</keyword>
<dbReference type="InterPro" id="IPR010081">
    <property type="entry name" value="DiNH2opropionate_NH3_lyase"/>
</dbReference>
<name>A0ABU5DX27_9PROT</name>
<keyword evidence="5" id="KW-1185">Reference proteome</keyword>
<comment type="cofactor">
    <cofactor evidence="1">
        <name>pyridoxal 5'-phosphate</name>
        <dbReference type="ChEBI" id="CHEBI:597326"/>
    </cofactor>
</comment>
<feature type="domain" description="Tryptophan synthase beta chain-like PALP" evidence="3">
    <location>
        <begin position="50"/>
        <end position="365"/>
    </location>
</feature>
<dbReference type="Pfam" id="PF00291">
    <property type="entry name" value="PALP"/>
    <property type="match status" value="1"/>
</dbReference>
<dbReference type="InterPro" id="IPR001926">
    <property type="entry name" value="TrpB-like_PALP"/>
</dbReference>
<evidence type="ECO:0000313" key="5">
    <source>
        <dbReference type="Proteomes" id="UP001271769"/>
    </source>
</evidence>
<dbReference type="GO" id="GO:0008838">
    <property type="term" value="F:diaminopropionate ammonia-lyase activity"/>
    <property type="evidence" value="ECO:0007669"/>
    <property type="project" value="UniProtKB-EC"/>
</dbReference>
<dbReference type="Proteomes" id="UP001271769">
    <property type="component" value="Unassembled WGS sequence"/>
</dbReference>
<accession>A0ABU5DX27</accession>
<dbReference type="Gene3D" id="3.40.50.1100">
    <property type="match status" value="2"/>
</dbReference>
<dbReference type="NCBIfam" id="TIGR01747">
    <property type="entry name" value="diampropi_NH3ly"/>
    <property type="match status" value="1"/>
</dbReference>
<dbReference type="EMBL" id="JAXCLX010000001">
    <property type="protein sequence ID" value="MDY0871855.1"/>
    <property type="molecule type" value="Genomic_DNA"/>
</dbReference>
<keyword evidence="4" id="KW-0456">Lyase</keyword>
<dbReference type="CDD" id="cd00640">
    <property type="entry name" value="Trp-synth-beta_II"/>
    <property type="match status" value="1"/>
</dbReference>
<protein>
    <submittedName>
        <fullName evidence="4">Diaminopropionate ammonia-lyase</fullName>
        <ecNumber evidence="4">4.3.1.15</ecNumber>
    </submittedName>
</protein>
<evidence type="ECO:0000259" key="3">
    <source>
        <dbReference type="Pfam" id="PF00291"/>
    </source>
</evidence>
<dbReference type="EC" id="4.3.1.15" evidence="4"/>
<evidence type="ECO:0000313" key="4">
    <source>
        <dbReference type="EMBL" id="MDY0871855.1"/>
    </source>
</evidence>